<dbReference type="Gene3D" id="3.40.50.150">
    <property type="entry name" value="Vaccinia Virus protein VP39"/>
    <property type="match status" value="2"/>
</dbReference>
<reference evidence="7 8" key="1">
    <citation type="submission" date="2021-01" db="EMBL/GenBank/DDBJ databases">
        <title>Genomic Encyclopedia of Type Strains, Phase IV (KMG-IV): sequencing the most valuable type-strain genomes for metagenomic binning, comparative biology and taxonomic classification.</title>
        <authorList>
            <person name="Goeker M."/>
        </authorList>
    </citation>
    <scope>NUCLEOTIDE SEQUENCE [LARGE SCALE GENOMIC DNA]</scope>
    <source>
        <strain evidence="7 8">DSM 23711</strain>
    </source>
</reference>
<dbReference type="PRINTS" id="PR00507">
    <property type="entry name" value="N12N6MTFRASE"/>
</dbReference>
<proteinExistence type="predicted"/>
<dbReference type="PANTHER" id="PTHR33841">
    <property type="entry name" value="DNA METHYLTRANSFERASE YEEA-RELATED"/>
    <property type="match status" value="1"/>
</dbReference>
<evidence type="ECO:0000256" key="1">
    <source>
        <dbReference type="ARBA" id="ARBA00011900"/>
    </source>
</evidence>
<dbReference type="InterPro" id="IPR002052">
    <property type="entry name" value="DNA_methylase_N6_adenine_CS"/>
</dbReference>
<feature type="domain" description="Type II methyltransferase M.TaqI-like" evidence="6">
    <location>
        <begin position="609"/>
        <end position="727"/>
    </location>
</feature>
<gene>
    <name evidence="7" type="ORF">JOC48_003474</name>
</gene>
<evidence type="ECO:0000313" key="8">
    <source>
        <dbReference type="Proteomes" id="UP001296943"/>
    </source>
</evidence>
<dbReference type="InterPro" id="IPR011639">
    <property type="entry name" value="MethylTrfase_TaqI-like_dom"/>
</dbReference>
<feature type="domain" description="Type II methyltransferase M.TaqI-like" evidence="6">
    <location>
        <begin position="862"/>
        <end position="918"/>
    </location>
</feature>
<sequence>MAIDLTGISNVNEFYSHHYLDSLLEGDLKGLYRKWKETDDRSPYEKLSGIANKYFKAKTDAFNEKKPEDRVEITRKLHIKFLEALGYEVNQVIKYSEGGQAIPVITSEKRDGNEYLWVLETIFWSDDTSVFELPLVLENNEDEVSWFDDSIDMAIQDIFRLDEPPRWLVLLAAQKAYLIDRNKWGQGKYLLFDLDELFGRKQAETLKATAALLSKDALAPEEGNVLHDELDENSHKHAFSVSEDLKYGIRRAVELIGNEFIYYRSKISKQKVYGDEELADKLTKESLSYLYRLLFLFYAESRSEELNVVPMKSEEYRLGYSLETLRELEQVPLTTEASREGYFLHESLTTLFKIVNDGFGYDDQFEMDYESGNYVDFGFNIDGLQSPLFNTKETPLLSSVKFRNFVLQEVIQLLSLSKEGNKQRGRISYAQLGINQLGAVYEGLLSYSGFFAQETLYEVKPANVSSTDETGQSYFVPGSDIEQYKEDEFVLFKDEDGVKRRKKYERGSFIFRLAGRDREKSASYYTPEVLTRTLVRQSLSELLKGKNADEILGLTICEPAMGSGAFLNESINQLADAYLERKQIELGKEIHTDDYIHQKQKVKSYIATNNIYGVDLNPTATELAKVSLWLNTIYNGSNTPWFANRLSVGNSLIGIKKAVYFEDDIISDKWKNKLPKKISLKQNRKNDTIYHFLLPNKNMVQYENDSIIKDIAPENVKNIRKWKENFNREFDLSEIKSLREISNRIDDLWNRHYRNEQRVSKLTRDNIVIWGSDEEHNEEKKLNIEQKDSLWNSNRNSEHSPYNALKLVMDYWCALWFWPIEKTSLLPTRDEFLLEISTILDSAEGFGPSLKQILSATERLGIVAELSEKLHFFHYELEFTSVFIKGGFDLIIGNPPWGQIKWESDLVLSDFNPLLSIRKNLPRQEKKEIYDLLLKEKKDIYFSEFEYMNGLLSFLQHGSLLHEMKKLKPNYYKPFIFQGFHFMSEKGIQGLVHGKGIYDENKAGDARKFLYKKLIYRFQFWNQLKLFDIGNARPYFLSIFRNETKRNISFYSISNLFHPKTIEESLKHKEKNDVPGLKDEQNNWELRGHKDRIIKINDESLKVIRDIYEKENDDYQTVYFPEIHAKQLLKISERIAGVDSFNERFVAKSASQLLSMKNSIDSGFVIRKDAHPRTLDKMFIQGPQISLCNMYFQEPRVNCKNFRDYEKIRIEDVDDEFIPRCTYWINDITVLNEQQWNHLSGFRIAHRKMVDLMSERTLMGAIIPPHVAHSDSINSIQYNNEYDLVLVAGYFSSIVYDSFIRQLGKTNLRLNIFNYVPSPKKNEKLEQCIINRSLLLNCVTKYFSPLFDSLFDPKGDSWARSDLRLKDSFKGERKWSKNKILLNDYERRQALLEIDVLAALSLDIKVDELVVMYNSQFPVLKQYENKNYYDQFGRLVPNNVVKYYTNNFGTVSHNDSNLEGYKLPFEQCDREADMRQAYEHFSKIAKGEVNV</sequence>
<evidence type="ECO:0000259" key="6">
    <source>
        <dbReference type="Pfam" id="PF07669"/>
    </source>
</evidence>
<evidence type="ECO:0000256" key="2">
    <source>
        <dbReference type="ARBA" id="ARBA00022603"/>
    </source>
</evidence>
<keyword evidence="4" id="KW-0949">S-adenosyl-L-methionine</keyword>
<dbReference type="PANTHER" id="PTHR33841:SF1">
    <property type="entry name" value="DNA METHYLTRANSFERASE A"/>
    <property type="match status" value="1"/>
</dbReference>
<dbReference type="RefSeq" id="WP_204501615.1">
    <property type="nucleotide sequence ID" value="NZ_JAFBDR010000023.1"/>
</dbReference>
<dbReference type="InterPro" id="IPR029063">
    <property type="entry name" value="SAM-dependent_MTases_sf"/>
</dbReference>
<accession>A0ABS2N491</accession>
<dbReference type="Proteomes" id="UP001296943">
    <property type="component" value="Unassembled WGS sequence"/>
</dbReference>
<evidence type="ECO:0000256" key="3">
    <source>
        <dbReference type="ARBA" id="ARBA00022679"/>
    </source>
</evidence>
<protein>
    <recommendedName>
        <fullName evidence="1">site-specific DNA-methyltransferase (adenine-specific)</fullName>
        <ecNumber evidence="1">2.1.1.72</ecNumber>
    </recommendedName>
</protein>
<organism evidence="7 8">
    <name type="scientific">Aquibacillus albus</name>
    <dbReference type="NCBI Taxonomy" id="1168171"/>
    <lineage>
        <taxon>Bacteria</taxon>
        <taxon>Bacillati</taxon>
        <taxon>Bacillota</taxon>
        <taxon>Bacilli</taxon>
        <taxon>Bacillales</taxon>
        <taxon>Bacillaceae</taxon>
        <taxon>Aquibacillus</taxon>
    </lineage>
</organism>
<keyword evidence="8" id="KW-1185">Reference proteome</keyword>
<name>A0ABS2N491_9BACI</name>
<evidence type="ECO:0000256" key="4">
    <source>
        <dbReference type="ARBA" id="ARBA00022691"/>
    </source>
</evidence>
<comment type="caution">
    <text evidence="7">The sequence shown here is derived from an EMBL/GenBank/DDBJ whole genome shotgun (WGS) entry which is preliminary data.</text>
</comment>
<dbReference type="PROSITE" id="PS00092">
    <property type="entry name" value="N6_MTASE"/>
    <property type="match status" value="1"/>
</dbReference>
<dbReference type="EC" id="2.1.1.72" evidence="1"/>
<keyword evidence="2" id="KW-0489">Methyltransferase</keyword>
<keyword evidence="3" id="KW-0808">Transferase</keyword>
<dbReference type="EMBL" id="JAFBDR010000023">
    <property type="protein sequence ID" value="MBM7572942.1"/>
    <property type="molecule type" value="Genomic_DNA"/>
</dbReference>
<evidence type="ECO:0000313" key="7">
    <source>
        <dbReference type="EMBL" id="MBM7572942.1"/>
    </source>
</evidence>
<dbReference type="InterPro" id="IPR050953">
    <property type="entry name" value="N4_N6_ade-DNA_methylase"/>
</dbReference>
<dbReference type="Pfam" id="PF07669">
    <property type="entry name" value="Eco57I"/>
    <property type="match status" value="2"/>
</dbReference>
<dbReference type="SUPFAM" id="SSF53335">
    <property type="entry name" value="S-adenosyl-L-methionine-dependent methyltransferases"/>
    <property type="match status" value="1"/>
</dbReference>
<comment type="catalytic activity">
    <reaction evidence="5">
        <text>a 2'-deoxyadenosine in DNA + S-adenosyl-L-methionine = an N(6)-methyl-2'-deoxyadenosine in DNA + S-adenosyl-L-homocysteine + H(+)</text>
        <dbReference type="Rhea" id="RHEA:15197"/>
        <dbReference type="Rhea" id="RHEA-COMP:12418"/>
        <dbReference type="Rhea" id="RHEA-COMP:12419"/>
        <dbReference type="ChEBI" id="CHEBI:15378"/>
        <dbReference type="ChEBI" id="CHEBI:57856"/>
        <dbReference type="ChEBI" id="CHEBI:59789"/>
        <dbReference type="ChEBI" id="CHEBI:90615"/>
        <dbReference type="ChEBI" id="CHEBI:90616"/>
        <dbReference type="EC" id="2.1.1.72"/>
    </reaction>
</comment>
<evidence type="ECO:0000256" key="5">
    <source>
        <dbReference type="ARBA" id="ARBA00047942"/>
    </source>
</evidence>